<evidence type="ECO:0000313" key="1">
    <source>
        <dbReference type="EMBL" id="MBW0470616.1"/>
    </source>
</evidence>
<keyword evidence="2" id="KW-1185">Reference proteome</keyword>
<sequence>MIELQGFGSNHQGKCCINHWQLTSPRTTHAYVPALPSRCDFDTAPPSPPSPLLMLPNPTSSSPHTILTLLQHPQDMPPMPPSTRLILSAAYHANAHVLDS</sequence>
<dbReference type="EMBL" id="AVOT02002503">
    <property type="protein sequence ID" value="MBW0470616.1"/>
    <property type="molecule type" value="Genomic_DNA"/>
</dbReference>
<dbReference type="AlphaFoldDB" id="A0A9Q3BTK1"/>
<reference evidence="1" key="1">
    <citation type="submission" date="2021-03" db="EMBL/GenBank/DDBJ databases">
        <title>Draft genome sequence of rust myrtle Austropuccinia psidii MF-1, a brazilian biotype.</title>
        <authorList>
            <person name="Quecine M.C."/>
            <person name="Pachon D.M.R."/>
            <person name="Bonatelli M.L."/>
            <person name="Correr F.H."/>
            <person name="Franceschini L.M."/>
            <person name="Leite T.F."/>
            <person name="Margarido G.R.A."/>
            <person name="Almeida C.A."/>
            <person name="Ferrarezi J.A."/>
            <person name="Labate C.A."/>
        </authorList>
    </citation>
    <scope>NUCLEOTIDE SEQUENCE</scope>
    <source>
        <strain evidence="1">MF-1</strain>
    </source>
</reference>
<name>A0A9Q3BTK1_9BASI</name>
<gene>
    <name evidence="1" type="ORF">O181_010331</name>
</gene>
<comment type="caution">
    <text evidence="1">The sequence shown here is derived from an EMBL/GenBank/DDBJ whole genome shotgun (WGS) entry which is preliminary data.</text>
</comment>
<accession>A0A9Q3BTK1</accession>
<dbReference type="Proteomes" id="UP000765509">
    <property type="component" value="Unassembled WGS sequence"/>
</dbReference>
<organism evidence="1 2">
    <name type="scientific">Austropuccinia psidii MF-1</name>
    <dbReference type="NCBI Taxonomy" id="1389203"/>
    <lineage>
        <taxon>Eukaryota</taxon>
        <taxon>Fungi</taxon>
        <taxon>Dikarya</taxon>
        <taxon>Basidiomycota</taxon>
        <taxon>Pucciniomycotina</taxon>
        <taxon>Pucciniomycetes</taxon>
        <taxon>Pucciniales</taxon>
        <taxon>Sphaerophragmiaceae</taxon>
        <taxon>Austropuccinia</taxon>
    </lineage>
</organism>
<proteinExistence type="predicted"/>
<protein>
    <submittedName>
        <fullName evidence="1">Uncharacterized protein</fullName>
    </submittedName>
</protein>
<evidence type="ECO:0000313" key="2">
    <source>
        <dbReference type="Proteomes" id="UP000765509"/>
    </source>
</evidence>